<keyword evidence="10" id="KW-1185">Reference proteome</keyword>
<feature type="domain" description="Mannitol dehydrogenase C-terminal" evidence="8">
    <location>
        <begin position="275"/>
        <end position="449"/>
    </location>
</feature>
<accession>A0A1H1MCC2</accession>
<dbReference type="EC" id="1.1.1.17" evidence="2"/>
<evidence type="ECO:0000256" key="2">
    <source>
        <dbReference type="ARBA" id="ARBA00012939"/>
    </source>
</evidence>
<dbReference type="InterPro" id="IPR008927">
    <property type="entry name" value="6-PGluconate_DH-like_C_sf"/>
</dbReference>
<dbReference type="InterPro" id="IPR013328">
    <property type="entry name" value="6PGD_dom2"/>
</dbReference>
<evidence type="ECO:0000256" key="1">
    <source>
        <dbReference type="ARBA" id="ARBA00006541"/>
    </source>
</evidence>
<dbReference type="GO" id="GO:0019594">
    <property type="term" value="P:mannitol metabolic process"/>
    <property type="evidence" value="ECO:0007669"/>
    <property type="project" value="InterPro"/>
</dbReference>
<keyword evidence="4" id="KW-0560">Oxidoreductase</keyword>
<dbReference type="PANTHER" id="PTHR43362:SF1">
    <property type="entry name" value="MANNITOL DEHYDROGENASE 2-RELATED"/>
    <property type="match status" value="1"/>
</dbReference>
<evidence type="ECO:0000256" key="6">
    <source>
        <dbReference type="ARBA" id="ARBA00048615"/>
    </source>
</evidence>
<dbReference type="SUPFAM" id="SSF51735">
    <property type="entry name" value="NAD(P)-binding Rossmann-fold domains"/>
    <property type="match status" value="1"/>
</dbReference>
<keyword evidence="5" id="KW-0520">NAD</keyword>
<dbReference type="GO" id="GO:0008926">
    <property type="term" value="F:mannitol-1-phosphate 5-dehydrogenase activity"/>
    <property type="evidence" value="ECO:0007669"/>
    <property type="project" value="UniProtKB-EC"/>
</dbReference>
<dbReference type="Proteomes" id="UP000185663">
    <property type="component" value="Chromosome I"/>
</dbReference>
<dbReference type="STRING" id="545619.SAMN04489860_0195"/>
<dbReference type="PRINTS" id="PR00084">
    <property type="entry name" value="MTLDHDRGNASE"/>
</dbReference>
<evidence type="ECO:0000313" key="9">
    <source>
        <dbReference type="EMBL" id="SDR84300.1"/>
    </source>
</evidence>
<dbReference type="InterPro" id="IPR036291">
    <property type="entry name" value="NAD(P)-bd_dom_sf"/>
</dbReference>
<gene>
    <name evidence="9" type="ORF">SAMN04489860_0195</name>
</gene>
<dbReference type="eggNOG" id="COG0246">
    <property type="taxonomic scope" value="Bacteria"/>
</dbReference>
<dbReference type="InterPro" id="IPR013118">
    <property type="entry name" value="Mannitol_DH_C"/>
</dbReference>
<sequence>MSTTSQGHALERERPAGPVRHVHLGLGSFFRAHQAWYTDNAPDGAEWPIAAFSGRSAALAERLTTQDGLYTLVTQRPEGNTYDVVGSLARAHAASDVEAWLAYFADPGVGIVTTTVTEAGYCRGADGGIDTERDDVAADLMALRSGDGRPTTAPGRLVAGLAHRRDAGAGPIAVVPCDNLPENGPVLRGVLLGLADAVDPALAAWIEAEVSFVSTMVDRITPETTESDVDGVLAGTGVTDRAPVVTEPFSEWVLAGEFPAGRPDWAAAGALFVDDVAPHETRKLWMLNGAHSTIAYVGSLRGHGNVAEAIADPQVRDAVDAWWSEARQGLDVSAEVVDDYCAALVERFANTAIDHRLAQIGTDGSQKLPVRVLPTLRRERAAGNMPHGAVTALSAWVASCVRGGVACRDARADEIRDAAAGRNPVRDLLTILDPTLLDDAPLVTAVVRRVEELGL</sequence>
<name>A0A1H1MCC2_9CELL</name>
<comment type="catalytic activity">
    <reaction evidence="6">
        <text>D-mannitol 1-phosphate + NAD(+) = beta-D-fructose 6-phosphate + NADH + H(+)</text>
        <dbReference type="Rhea" id="RHEA:19661"/>
        <dbReference type="ChEBI" id="CHEBI:15378"/>
        <dbReference type="ChEBI" id="CHEBI:57540"/>
        <dbReference type="ChEBI" id="CHEBI:57634"/>
        <dbReference type="ChEBI" id="CHEBI:57945"/>
        <dbReference type="ChEBI" id="CHEBI:61381"/>
        <dbReference type="EC" id="1.1.1.17"/>
    </reaction>
</comment>
<dbReference type="Gene3D" id="1.10.1040.10">
    <property type="entry name" value="N-(1-d-carboxylethyl)-l-norvaline Dehydrogenase, domain 2"/>
    <property type="match status" value="1"/>
</dbReference>
<protein>
    <recommendedName>
        <fullName evidence="3">Mannitol-1-phosphate 5-dehydrogenase</fullName>
        <ecNumber evidence="2">1.1.1.17</ecNumber>
    </recommendedName>
</protein>
<dbReference type="InterPro" id="IPR000669">
    <property type="entry name" value="Mannitol_DH"/>
</dbReference>
<dbReference type="Gene3D" id="3.40.50.720">
    <property type="entry name" value="NAD(P)-binding Rossmann-like Domain"/>
    <property type="match status" value="1"/>
</dbReference>
<evidence type="ECO:0000256" key="4">
    <source>
        <dbReference type="ARBA" id="ARBA00023002"/>
    </source>
</evidence>
<evidence type="ECO:0000259" key="7">
    <source>
        <dbReference type="Pfam" id="PF01232"/>
    </source>
</evidence>
<dbReference type="RefSeq" id="WP_083371243.1">
    <property type="nucleotide sequence ID" value="NZ_LT629776.1"/>
</dbReference>
<dbReference type="PROSITE" id="PS00974">
    <property type="entry name" value="MANNITOL_DHGENASE"/>
    <property type="match status" value="1"/>
</dbReference>
<dbReference type="InterPro" id="IPR023027">
    <property type="entry name" value="Mannitol_DH_CS"/>
</dbReference>
<feature type="domain" description="Mannitol dehydrogenase N-terminal" evidence="7">
    <location>
        <begin position="21"/>
        <end position="266"/>
    </location>
</feature>
<proteinExistence type="inferred from homology"/>
<dbReference type="Pfam" id="PF08125">
    <property type="entry name" value="Mannitol_dh_C"/>
    <property type="match status" value="1"/>
</dbReference>
<dbReference type="InterPro" id="IPR050988">
    <property type="entry name" value="Mannitol_DH/Oxidoreductase"/>
</dbReference>
<evidence type="ECO:0000256" key="5">
    <source>
        <dbReference type="ARBA" id="ARBA00023027"/>
    </source>
</evidence>
<dbReference type="AlphaFoldDB" id="A0A1H1MCC2"/>
<dbReference type="PANTHER" id="PTHR43362">
    <property type="entry name" value="MANNITOL DEHYDROGENASE DSF1-RELATED"/>
    <property type="match status" value="1"/>
</dbReference>
<comment type="similarity">
    <text evidence="1">Belongs to the mannitol dehydrogenase family.</text>
</comment>
<dbReference type="EMBL" id="LT629776">
    <property type="protein sequence ID" value="SDR84300.1"/>
    <property type="molecule type" value="Genomic_DNA"/>
</dbReference>
<organism evidence="9 10">
    <name type="scientific">Paraoerskovia marina</name>
    <dbReference type="NCBI Taxonomy" id="545619"/>
    <lineage>
        <taxon>Bacteria</taxon>
        <taxon>Bacillati</taxon>
        <taxon>Actinomycetota</taxon>
        <taxon>Actinomycetes</taxon>
        <taxon>Micrococcales</taxon>
        <taxon>Cellulomonadaceae</taxon>
        <taxon>Paraoerskovia</taxon>
    </lineage>
</organism>
<evidence type="ECO:0000313" key="10">
    <source>
        <dbReference type="Proteomes" id="UP000185663"/>
    </source>
</evidence>
<dbReference type="InterPro" id="IPR013131">
    <property type="entry name" value="Mannitol_DH_N"/>
</dbReference>
<reference evidence="9 10" key="1">
    <citation type="submission" date="2016-10" db="EMBL/GenBank/DDBJ databases">
        <authorList>
            <person name="de Groot N.N."/>
        </authorList>
    </citation>
    <scope>NUCLEOTIDE SEQUENCE [LARGE SCALE GENOMIC DNA]</scope>
    <source>
        <strain evidence="9 10">DSM 22126</strain>
    </source>
</reference>
<evidence type="ECO:0000256" key="3">
    <source>
        <dbReference type="ARBA" id="ARBA00016219"/>
    </source>
</evidence>
<dbReference type="SUPFAM" id="SSF48179">
    <property type="entry name" value="6-phosphogluconate dehydrogenase C-terminal domain-like"/>
    <property type="match status" value="1"/>
</dbReference>
<evidence type="ECO:0000259" key="8">
    <source>
        <dbReference type="Pfam" id="PF08125"/>
    </source>
</evidence>
<dbReference type="Pfam" id="PF01232">
    <property type="entry name" value="Mannitol_dh"/>
    <property type="match status" value="1"/>
</dbReference>